<dbReference type="RefSeq" id="WP_380601788.1">
    <property type="nucleotide sequence ID" value="NZ_JBHSDU010000014.1"/>
</dbReference>
<protein>
    <submittedName>
        <fullName evidence="1">Uncharacterized protein</fullName>
    </submittedName>
</protein>
<organism evidence="1 2">
    <name type="scientific">Steroidobacter flavus</name>
    <dbReference type="NCBI Taxonomy" id="1842136"/>
    <lineage>
        <taxon>Bacteria</taxon>
        <taxon>Pseudomonadati</taxon>
        <taxon>Pseudomonadota</taxon>
        <taxon>Gammaproteobacteria</taxon>
        <taxon>Steroidobacterales</taxon>
        <taxon>Steroidobacteraceae</taxon>
        <taxon>Steroidobacter</taxon>
    </lineage>
</organism>
<dbReference type="EMBL" id="JBHSDU010000014">
    <property type="protein sequence ID" value="MFC4312419.1"/>
    <property type="molecule type" value="Genomic_DNA"/>
</dbReference>
<evidence type="ECO:0000313" key="2">
    <source>
        <dbReference type="Proteomes" id="UP001595904"/>
    </source>
</evidence>
<dbReference type="Proteomes" id="UP001595904">
    <property type="component" value="Unassembled WGS sequence"/>
</dbReference>
<sequence length="384" mass="42224">MLIGLAALEGTDWTRLHHAYGRATDTPDHLRALLGENSEARKEALEHLWTAIIHQGTLFPATAPVARVIAGLLTDARLDRGESIRPELLAFLAAVPESLERVENDLAVLERQAAFDLEPFLDAEDIYEAIFENEDAVNSFGAQATLACIAAAPILMDAMLQAAADGDAICRMHASKGVVKFAKVESLRHRAAELESQLLALARETSNSDERSAYVLAVGELGYSPTTFLSDSSPAVRMCAALAPSLSTDERAIKELFTVLEAHAGDIDGWFAERPPQFSRRPRIYVVQRLIQQVRDFDRLANAAIAVARVTNKGSVEYEWGPLLIAAFPKRNGVIETDAQRRYLRALVENADLWDPKFGNASACFKRLNLPYDRDACARLVQTS</sequence>
<keyword evidence="2" id="KW-1185">Reference proteome</keyword>
<name>A0ABV8T162_9GAMM</name>
<reference evidence="2" key="1">
    <citation type="journal article" date="2019" name="Int. J. Syst. Evol. Microbiol.">
        <title>The Global Catalogue of Microorganisms (GCM) 10K type strain sequencing project: providing services to taxonomists for standard genome sequencing and annotation.</title>
        <authorList>
            <consortium name="The Broad Institute Genomics Platform"/>
            <consortium name="The Broad Institute Genome Sequencing Center for Infectious Disease"/>
            <person name="Wu L."/>
            <person name="Ma J."/>
        </authorList>
    </citation>
    <scope>NUCLEOTIDE SEQUENCE [LARGE SCALE GENOMIC DNA]</scope>
    <source>
        <strain evidence="2">CGMCC 1.10759</strain>
    </source>
</reference>
<evidence type="ECO:0000313" key="1">
    <source>
        <dbReference type="EMBL" id="MFC4312419.1"/>
    </source>
</evidence>
<comment type="caution">
    <text evidence="1">The sequence shown here is derived from an EMBL/GenBank/DDBJ whole genome shotgun (WGS) entry which is preliminary data.</text>
</comment>
<proteinExistence type="predicted"/>
<accession>A0ABV8T162</accession>
<gene>
    <name evidence="1" type="ORF">ACFPN2_25270</name>
</gene>